<reference evidence="2" key="1">
    <citation type="submission" date="2018-02" db="EMBL/GenBank/DDBJ databases">
        <authorList>
            <person name="Kim S.-K."/>
            <person name="Jung H.-I."/>
            <person name="Lee S.-W."/>
        </authorList>
    </citation>
    <scope>NUCLEOTIDE SEQUENCE</scope>
    <source>
        <strain evidence="2">SK3146</strain>
    </source>
</reference>
<dbReference type="InterPro" id="IPR052342">
    <property type="entry name" value="MCH/BMMD"/>
</dbReference>
<accession>A0ABY4RYP3</accession>
<feature type="domain" description="MaoC-like" evidence="1">
    <location>
        <begin position="16"/>
        <end position="114"/>
    </location>
</feature>
<dbReference type="RefSeq" id="WP_249862386.1">
    <property type="nucleotide sequence ID" value="NZ_CP027059.1"/>
</dbReference>
<evidence type="ECO:0000313" key="2">
    <source>
        <dbReference type="EMBL" id="UQZ86885.1"/>
    </source>
</evidence>
<gene>
    <name evidence="2" type="primary">paaZ_3</name>
    <name evidence="2" type="ORF">SK3146_06178</name>
</gene>
<proteinExistence type="predicted"/>
<dbReference type="SUPFAM" id="SSF54637">
    <property type="entry name" value="Thioesterase/thiol ester dehydrase-isomerase"/>
    <property type="match status" value="1"/>
</dbReference>
<keyword evidence="3" id="KW-1185">Reference proteome</keyword>
<reference evidence="2" key="2">
    <citation type="journal article" date="2021" name="J Anim Sci Technol">
        <title>Complete genome sequence of Paenibacillus konkukensis sp. nov. SK3146 as a potential probiotic strain.</title>
        <authorList>
            <person name="Jung H.I."/>
            <person name="Park S."/>
            <person name="Niu K.M."/>
            <person name="Lee S.W."/>
            <person name="Kothari D."/>
            <person name="Yi K.J."/>
            <person name="Kim S.K."/>
        </authorList>
    </citation>
    <scope>NUCLEOTIDE SEQUENCE</scope>
    <source>
        <strain evidence="2">SK3146</strain>
    </source>
</reference>
<dbReference type="Pfam" id="PF01575">
    <property type="entry name" value="MaoC_dehydratas"/>
    <property type="match status" value="1"/>
</dbReference>
<evidence type="ECO:0000259" key="1">
    <source>
        <dbReference type="Pfam" id="PF01575"/>
    </source>
</evidence>
<dbReference type="PANTHER" id="PTHR43664:SF1">
    <property type="entry name" value="BETA-METHYLMALYL-COA DEHYDRATASE"/>
    <property type="match status" value="1"/>
</dbReference>
<dbReference type="Gene3D" id="3.10.129.10">
    <property type="entry name" value="Hotdog Thioesterase"/>
    <property type="match status" value="1"/>
</dbReference>
<name>A0ABY4RYP3_9BACL</name>
<dbReference type="PANTHER" id="PTHR43664">
    <property type="entry name" value="MONOAMINE OXIDASE-RELATED"/>
    <property type="match status" value="1"/>
</dbReference>
<dbReference type="InterPro" id="IPR029069">
    <property type="entry name" value="HotDog_dom_sf"/>
</dbReference>
<dbReference type="Proteomes" id="UP001057134">
    <property type="component" value="Chromosome"/>
</dbReference>
<sequence>MGSRSMFFEDYETGAVRQTTGRTVTEADIVLHAGQTGDFYPHHMDAQWCLTQEFRQRIAHGTLIFSMGVGMTAGEINPEAFSYGYDRLRFVKPVFIGDTIYAKASIKEKRDYPKRPDYGIVCELVEVFNQRGELALVCEHLLLVKRKLAGDAASGRTNGGTSI</sequence>
<organism evidence="2 3">
    <name type="scientific">Paenibacillus konkukensis</name>
    <dbReference type="NCBI Taxonomy" id="2020716"/>
    <lineage>
        <taxon>Bacteria</taxon>
        <taxon>Bacillati</taxon>
        <taxon>Bacillota</taxon>
        <taxon>Bacilli</taxon>
        <taxon>Bacillales</taxon>
        <taxon>Paenibacillaceae</taxon>
        <taxon>Paenibacillus</taxon>
    </lineage>
</organism>
<dbReference type="InterPro" id="IPR002539">
    <property type="entry name" value="MaoC-like_dom"/>
</dbReference>
<protein>
    <submittedName>
        <fullName evidence="2">Bifunctional protein PaaZ</fullName>
    </submittedName>
</protein>
<evidence type="ECO:0000313" key="3">
    <source>
        <dbReference type="Proteomes" id="UP001057134"/>
    </source>
</evidence>
<dbReference type="EMBL" id="CP027059">
    <property type="protein sequence ID" value="UQZ86885.1"/>
    <property type="molecule type" value="Genomic_DNA"/>
</dbReference>